<evidence type="ECO:0000256" key="1">
    <source>
        <dbReference type="ARBA" id="ARBA00004191"/>
    </source>
</evidence>
<reference evidence="11" key="1">
    <citation type="submission" date="2019-05" db="EMBL/GenBank/DDBJ databases">
        <authorList>
            <person name="Kuhn D.N."/>
        </authorList>
    </citation>
    <scope>NUCLEOTIDE SEQUENCE</scope>
</reference>
<protein>
    <submittedName>
        <fullName evidence="11">Polygalacturonase</fullName>
        <ecNumber evidence="11">3.2.1.15</ecNumber>
    </submittedName>
</protein>
<evidence type="ECO:0000256" key="4">
    <source>
        <dbReference type="ARBA" id="ARBA00022525"/>
    </source>
</evidence>
<proteinExistence type="inferred from homology"/>
<keyword evidence="7" id="KW-0961">Cell wall biogenesis/degradation</keyword>
<dbReference type="EC" id="3.2.1.15" evidence="11"/>
<dbReference type="InterPro" id="IPR000743">
    <property type="entry name" value="Glyco_hydro_28"/>
</dbReference>
<dbReference type="InterPro" id="IPR011050">
    <property type="entry name" value="Pectin_lyase_fold/virulence"/>
</dbReference>
<reference evidence="11" key="2">
    <citation type="submission" date="2019-07" db="EMBL/GenBank/DDBJ databases">
        <title>Sequencing, Assembly and Annotation of the Mango Genome Cultivar 'Tommy Atkins'.</title>
        <authorList>
            <person name="Islas-Osuna M.A."/>
        </authorList>
    </citation>
    <scope>NUCLEOTIDE SEQUENCE</scope>
</reference>
<dbReference type="Pfam" id="PF00295">
    <property type="entry name" value="Glyco_hydro_28"/>
    <property type="match status" value="2"/>
</dbReference>
<evidence type="ECO:0000256" key="10">
    <source>
        <dbReference type="SAM" id="SignalP"/>
    </source>
</evidence>
<evidence type="ECO:0000256" key="6">
    <source>
        <dbReference type="ARBA" id="ARBA00023295"/>
    </source>
</evidence>
<evidence type="ECO:0000256" key="8">
    <source>
        <dbReference type="PROSITE-ProRule" id="PRU10052"/>
    </source>
</evidence>
<dbReference type="EMBL" id="MK936542">
    <property type="protein sequence ID" value="QDK56786.1"/>
    <property type="molecule type" value="Genomic_DNA"/>
</dbReference>
<dbReference type="SUPFAM" id="SSF51126">
    <property type="entry name" value="Pectin lyase-like"/>
    <property type="match status" value="2"/>
</dbReference>
<keyword evidence="5 9" id="KW-0378">Hydrolase</keyword>
<dbReference type="InterPro" id="IPR012334">
    <property type="entry name" value="Pectin_lyas_fold"/>
</dbReference>
<comment type="similarity">
    <text evidence="2 9">Belongs to the glycosyl hydrolase 28 family.</text>
</comment>
<dbReference type="PANTHER" id="PTHR31375">
    <property type="match status" value="1"/>
</dbReference>
<accession>A0A514YDC7</accession>
<dbReference type="FunFam" id="2.160.20.10:FF:000004">
    <property type="entry name" value="Pectin lyase-like superfamily protein"/>
    <property type="match status" value="1"/>
</dbReference>
<evidence type="ECO:0000256" key="3">
    <source>
        <dbReference type="ARBA" id="ARBA00022512"/>
    </source>
</evidence>
<dbReference type="GO" id="GO:0005975">
    <property type="term" value="P:carbohydrate metabolic process"/>
    <property type="evidence" value="ECO:0007669"/>
    <property type="project" value="InterPro"/>
</dbReference>
<dbReference type="Gene3D" id="2.160.20.10">
    <property type="entry name" value="Single-stranded right-handed beta-helix, Pectin lyase-like"/>
    <property type="match status" value="3"/>
</dbReference>
<comment type="subcellular location">
    <subcellularLocation>
        <location evidence="1">Secreted</location>
        <location evidence="1">Cell wall</location>
    </subcellularLocation>
</comment>
<keyword evidence="4" id="KW-0964">Secreted</keyword>
<evidence type="ECO:0000256" key="7">
    <source>
        <dbReference type="ARBA" id="ARBA00023316"/>
    </source>
</evidence>
<evidence type="ECO:0000256" key="9">
    <source>
        <dbReference type="RuleBase" id="RU361169"/>
    </source>
</evidence>
<keyword evidence="10" id="KW-0732">Signal</keyword>
<organism evidence="11">
    <name type="scientific">Mangifera indica</name>
    <name type="common">Mango</name>
    <dbReference type="NCBI Taxonomy" id="29780"/>
    <lineage>
        <taxon>Eukaryota</taxon>
        <taxon>Viridiplantae</taxon>
        <taxon>Streptophyta</taxon>
        <taxon>Embryophyta</taxon>
        <taxon>Tracheophyta</taxon>
        <taxon>Spermatophyta</taxon>
        <taxon>Magnoliopsida</taxon>
        <taxon>eudicotyledons</taxon>
        <taxon>Gunneridae</taxon>
        <taxon>Pentapetalae</taxon>
        <taxon>rosids</taxon>
        <taxon>malvids</taxon>
        <taxon>Sapindales</taxon>
        <taxon>Anacardiaceae</taxon>
        <taxon>Mangifera</taxon>
    </lineage>
</organism>
<feature type="signal peptide" evidence="10">
    <location>
        <begin position="1"/>
        <end position="28"/>
    </location>
</feature>
<name>A0A514YDC7_MANIN</name>
<evidence type="ECO:0000313" key="11">
    <source>
        <dbReference type="EMBL" id="QDK56786.1"/>
    </source>
</evidence>
<gene>
    <name evidence="11" type="primary">PG22-3</name>
</gene>
<keyword evidence="6 9" id="KW-0326">Glycosidase</keyword>
<keyword evidence="3" id="KW-0134">Cell wall</keyword>
<sequence length="697" mass="74005">MENKTSYNFLLLLLASLNLAFFFPSCSAGPGSFNVVSFGAKAAGKSGSTKAFLDAWAQACCSAAAATVYVPNGKFLLRNAVFAGQCKSGKITIRIDGTLVAPSDYNVIGNSEYWLLFQQVNGVTINGGILDGQGTGLWACKNSGKSCPGGATSISFMNSNNIVINGLTSLNSQLYHIVFNGCNYVKMQGVRISASGTSPNTDGIHVQLSTGVSIYNTRIATVKTATFTGTQNGAKIKSWGRPSDGFAGNILFQHAVMTDVQNPIIIDQNYCSDRINCPGKVSGVKISDVTYQDIHGTPATAVAVKFDCSPKCPCSRIRMENVKLTYKNQPASASCSHADGMACGLVQPTRAKPDGITDSSKAFLDAWTKACGSTEAATIYVPEGRFLLGKTEFEGGCKNNNITIRIDGTLVAPADYNFIGNADYWLVFHLVDGVSISGGTLDGQGARLWTCKRTGKSCPMGGTTLKFMNSNNSGIYGLSLINSQMFHIVIHKCDSVNLQRVTISAPWDSPNTDGIHVGFSSNVTIMNANIGTGDDCVSVGPGTNNLWVEGVACGPGHGISIGSLGKEEDESGTDNGVRIKTWAKPSSGFVSDILFQNATMNNVKNPVIIDQNYCDHKEKCPDQVSGIKISNVTYQDIIGTSATEVGVKFNCSWQNPCSGITLEDLNLTYKNQPAKALCSHVDGCTRGFVLPDSCFGN</sequence>
<evidence type="ECO:0000256" key="2">
    <source>
        <dbReference type="ARBA" id="ARBA00008834"/>
    </source>
</evidence>
<dbReference type="GO" id="GO:0004650">
    <property type="term" value="F:polygalacturonase activity"/>
    <property type="evidence" value="ECO:0007669"/>
    <property type="project" value="UniProtKB-EC"/>
</dbReference>
<feature type="chain" id="PRO_5021757151" evidence="10">
    <location>
        <begin position="29"/>
        <end position="697"/>
    </location>
</feature>
<dbReference type="InterPro" id="IPR006626">
    <property type="entry name" value="PbH1"/>
</dbReference>
<evidence type="ECO:0000256" key="5">
    <source>
        <dbReference type="ARBA" id="ARBA00022801"/>
    </source>
</evidence>
<dbReference type="PROSITE" id="PS00502">
    <property type="entry name" value="POLYGALACTURONASE"/>
    <property type="match status" value="1"/>
</dbReference>
<dbReference type="SMART" id="SM00710">
    <property type="entry name" value="PbH1"/>
    <property type="match status" value="9"/>
</dbReference>
<feature type="active site" evidence="8">
    <location>
        <position position="557"/>
    </location>
</feature>
<dbReference type="GO" id="GO:0071555">
    <property type="term" value="P:cell wall organization"/>
    <property type="evidence" value="ECO:0007669"/>
    <property type="project" value="UniProtKB-KW"/>
</dbReference>
<dbReference type="AlphaFoldDB" id="A0A514YDC7"/>